<keyword evidence="1 3" id="KW-0732">Signal</keyword>
<dbReference type="RefSeq" id="WP_145432533.1">
    <property type="nucleotide sequence ID" value="NZ_CP036339.1"/>
</dbReference>
<dbReference type="InterPro" id="IPR002591">
    <property type="entry name" value="Phosphodiest/P_Trfase"/>
</dbReference>
<dbReference type="InterPro" id="IPR013320">
    <property type="entry name" value="ConA-like_dom_sf"/>
</dbReference>
<dbReference type="InterPro" id="IPR017850">
    <property type="entry name" value="Alkaline_phosphatase_core_sf"/>
</dbReference>
<dbReference type="Pfam" id="PF13385">
    <property type="entry name" value="Laminin_G_3"/>
    <property type="match status" value="1"/>
</dbReference>
<organism evidence="5 6">
    <name type="scientific">Lacipirellula limnantheis</name>
    <dbReference type="NCBI Taxonomy" id="2528024"/>
    <lineage>
        <taxon>Bacteria</taxon>
        <taxon>Pseudomonadati</taxon>
        <taxon>Planctomycetota</taxon>
        <taxon>Planctomycetia</taxon>
        <taxon>Pirellulales</taxon>
        <taxon>Lacipirellulaceae</taxon>
        <taxon>Lacipirellula</taxon>
    </lineage>
</organism>
<evidence type="ECO:0000256" key="2">
    <source>
        <dbReference type="ARBA" id="ARBA00023157"/>
    </source>
</evidence>
<dbReference type="SUPFAM" id="SSF53649">
    <property type="entry name" value="Alkaline phosphatase-like"/>
    <property type="match status" value="1"/>
</dbReference>
<sequence length="1350" mass="141240" precursor="true">MPSRLLNLSLALLTLALAANPATSAVSNRVLIIGVDGAGGGYTQTANMPNLDALAAAGAVRYDWLNEGALTPNPPEGYGASGVNWSTITTGASAPHHGVIDNSFGGSRFDQYPFFFKYLKQKDPTLFTASIVDWAPINTEILDVQDADLVISGVDDDTVTSATVDLLTNGDPDAIFLHFDQVDHAGHSLGWATAGYYAALQNVDSLIGNIMTALNARPGVVNGSESWLVIMTADHGGQGTSHFASQGPINWQVPFVISGPAIPDGSTLKQGTLRDLVPTALWHMGVDPFGTPVDGKVVGLPFGSPNGIVGDLNQDGVVSGNGKGPAATDDVTAFVQGWLTSNHPTVAESYFKGDLNLDRTTDLKDWIILSKLNPAMAQAALAGLAIPEPAAGGLAALAVAAIAAYRRRRPSRSRLSAKARTLLAAPLAFVVAETTVARPVHAALTDNLVALYEFDGDFLDTSGSPQATHGTPVNNPQFTAGKIGQAMYLPGAKDYMSLNPATLTELDFGTTADFSISMWIRQDDFANDPAVLSNKNWANGGNTGVNWAVKGNGIFDLNTKGSTGTRLDLDTAQNSASLGVGVWSHVLMTIDRDGPTKLYINGVNTGTINLSSPGTFNGSLPWNIGQDGTGNYSVEFTGAVDELAFWRRSLTPTEAGQLWNAGAGIDLGAQVVDSRLRLVVDRDTGAMTIKNNTGVPQSIIGYQITSDAGTFNRSGWKPIAGRLDDAGNGTVDPDDDWVVLTAANSLSDLSEVSLGAATLASGATVSIGSGVWTKYYQDFSDVKFAYADGIGDDPLTGLVEFTGNGGASYPRGDVTFDGRLDSDDWSSLATLFGSNLANKSTAQRYRLGDLSGDGLHNLDDVLQFRQDYDAVHGVGAFAAMTSSVPEPAGLLLLACGSLGMVTRFRPRRSRLSASPRHIVAASALITAACLAADARATTLLQQNFDAIPLGPKVDETLAGTNVWAKTPPAGWSIDDAGMPAGGVTEWRGWSFANPAWWSQAAADQGRSQFTKGTGVVAIADPDEWDDIAHDAGTFNSFLRTPAISLAGAGVGAARLRFDSSWLPEGVQTATVTASYNGGAAVEVLRWESNDGNPAFFKAANTNETVTVPLNNPAGATTMTLSFGMTNAGNNWFWAVDNLVVFTPLTLQVDATSGAMKILGDASIALTGYEITSPSGSLNPTGWKAGNLDAQNVGAPAPAAADFNNTGGVNAADLAVWKAAFGANANADADDDGRSDGADFLRWQRQFGQSSDAGSTWLTLLGTESQLIESYLQGSSTFAADRAIGAGFDAAQGTRDLQFTYATIAGEKGVGFVQYVNLPTIAAIPEPTALTIAALAGLGLILNRSRTIHWR</sequence>
<dbReference type="PANTHER" id="PTHR10151:SF120">
    <property type="entry name" value="BIS(5'-ADENOSYL)-TRIPHOSPHATASE"/>
    <property type="match status" value="1"/>
</dbReference>
<gene>
    <name evidence="5" type="ORF">I41_22190</name>
</gene>
<dbReference type="Gene3D" id="2.60.120.200">
    <property type="match status" value="1"/>
</dbReference>
<name>A0A517TXC6_9BACT</name>
<dbReference type="GO" id="GO:0016787">
    <property type="term" value="F:hydrolase activity"/>
    <property type="evidence" value="ECO:0007669"/>
    <property type="project" value="UniProtKB-ARBA"/>
</dbReference>
<feature type="domain" description="LamG-like jellyroll fold" evidence="4">
    <location>
        <begin position="512"/>
        <end position="653"/>
    </location>
</feature>
<keyword evidence="6" id="KW-1185">Reference proteome</keyword>
<protein>
    <submittedName>
        <fullName evidence="5">Type I phosphodiesterase / nucleotide pyrophosphatase</fullName>
    </submittedName>
</protein>
<accession>A0A517TXC6</accession>
<dbReference type="PANTHER" id="PTHR10151">
    <property type="entry name" value="ECTONUCLEOTIDE PYROPHOSPHATASE/PHOSPHODIESTERASE"/>
    <property type="match status" value="1"/>
</dbReference>
<feature type="chain" id="PRO_5022193697" evidence="3">
    <location>
        <begin position="25"/>
        <end position="1350"/>
    </location>
</feature>
<evidence type="ECO:0000256" key="1">
    <source>
        <dbReference type="ARBA" id="ARBA00022729"/>
    </source>
</evidence>
<proteinExistence type="predicted"/>
<reference evidence="5 6" key="1">
    <citation type="submission" date="2019-02" db="EMBL/GenBank/DDBJ databases">
        <title>Deep-cultivation of Planctomycetes and their phenomic and genomic characterization uncovers novel biology.</title>
        <authorList>
            <person name="Wiegand S."/>
            <person name="Jogler M."/>
            <person name="Boedeker C."/>
            <person name="Pinto D."/>
            <person name="Vollmers J."/>
            <person name="Rivas-Marin E."/>
            <person name="Kohn T."/>
            <person name="Peeters S.H."/>
            <person name="Heuer A."/>
            <person name="Rast P."/>
            <person name="Oberbeckmann S."/>
            <person name="Bunk B."/>
            <person name="Jeske O."/>
            <person name="Meyerdierks A."/>
            <person name="Storesund J.E."/>
            <person name="Kallscheuer N."/>
            <person name="Luecker S."/>
            <person name="Lage O.M."/>
            <person name="Pohl T."/>
            <person name="Merkel B.J."/>
            <person name="Hornburger P."/>
            <person name="Mueller R.-W."/>
            <person name="Bruemmer F."/>
            <person name="Labrenz M."/>
            <person name="Spormann A.M."/>
            <person name="Op den Camp H."/>
            <person name="Overmann J."/>
            <person name="Amann R."/>
            <person name="Jetten M.S.M."/>
            <person name="Mascher T."/>
            <person name="Medema M.H."/>
            <person name="Devos D.P."/>
            <person name="Kaster A.-K."/>
            <person name="Ovreas L."/>
            <person name="Rohde M."/>
            <person name="Galperin M.Y."/>
            <person name="Jogler C."/>
        </authorList>
    </citation>
    <scope>NUCLEOTIDE SEQUENCE [LARGE SCALE GENOMIC DNA]</scope>
    <source>
        <strain evidence="5 6">I41</strain>
    </source>
</reference>
<dbReference type="CDD" id="cd00016">
    <property type="entry name" value="ALP_like"/>
    <property type="match status" value="1"/>
</dbReference>
<dbReference type="SUPFAM" id="SSF49899">
    <property type="entry name" value="Concanavalin A-like lectins/glucanases"/>
    <property type="match status" value="1"/>
</dbReference>
<evidence type="ECO:0000256" key="3">
    <source>
        <dbReference type="SAM" id="SignalP"/>
    </source>
</evidence>
<evidence type="ECO:0000259" key="4">
    <source>
        <dbReference type="SMART" id="SM00560"/>
    </source>
</evidence>
<dbReference type="SMART" id="SM00560">
    <property type="entry name" value="LamGL"/>
    <property type="match status" value="1"/>
</dbReference>
<dbReference type="EMBL" id="CP036339">
    <property type="protein sequence ID" value="QDT73030.1"/>
    <property type="molecule type" value="Genomic_DNA"/>
</dbReference>
<keyword evidence="2" id="KW-1015">Disulfide bond</keyword>
<dbReference type="KEGG" id="llh:I41_22190"/>
<evidence type="ECO:0000313" key="6">
    <source>
        <dbReference type="Proteomes" id="UP000317909"/>
    </source>
</evidence>
<dbReference type="Pfam" id="PF01663">
    <property type="entry name" value="Phosphodiest"/>
    <property type="match status" value="2"/>
</dbReference>
<dbReference type="InterPro" id="IPR006558">
    <property type="entry name" value="LamG-like"/>
</dbReference>
<dbReference type="OrthoDB" id="1956004at2"/>
<feature type="signal peptide" evidence="3">
    <location>
        <begin position="1"/>
        <end position="24"/>
    </location>
</feature>
<dbReference type="Gene3D" id="3.40.720.10">
    <property type="entry name" value="Alkaline Phosphatase, subunit A"/>
    <property type="match status" value="1"/>
</dbReference>
<evidence type="ECO:0000313" key="5">
    <source>
        <dbReference type="EMBL" id="QDT73030.1"/>
    </source>
</evidence>
<dbReference type="Proteomes" id="UP000317909">
    <property type="component" value="Chromosome"/>
</dbReference>